<comment type="cofactor">
    <cofactor evidence="1">
        <name>Mg(2+)</name>
        <dbReference type="ChEBI" id="CHEBI:18420"/>
    </cofactor>
</comment>
<dbReference type="InterPro" id="IPR000760">
    <property type="entry name" value="Inositol_monophosphatase-like"/>
</dbReference>
<feature type="binding site" evidence="1">
    <location>
        <position position="81"/>
    </location>
    <ligand>
        <name>Mg(2+)</name>
        <dbReference type="ChEBI" id="CHEBI:18420"/>
        <label>1</label>
        <note>catalytic</note>
    </ligand>
</feature>
<dbReference type="AlphaFoldDB" id="A0A650EKP8"/>
<protein>
    <submittedName>
        <fullName evidence="2">Inositol monophosphatase</fullName>
    </submittedName>
</protein>
<dbReference type="Pfam" id="PF00459">
    <property type="entry name" value="Inositol_P"/>
    <property type="match status" value="1"/>
</dbReference>
<evidence type="ECO:0000313" key="2">
    <source>
        <dbReference type="EMBL" id="QGT50213.1"/>
    </source>
</evidence>
<accession>A0A650EKP8</accession>
<feature type="binding site" evidence="1">
    <location>
        <position position="84"/>
    </location>
    <ligand>
        <name>Mg(2+)</name>
        <dbReference type="ChEBI" id="CHEBI:18420"/>
        <label>1</label>
        <note>catalytic</note>
    </ligand>
</feature>
<dbReference type="Gene3D" id="3.30.540.10">
    <property type="entry name" value="Fructose-1,6-Bisphosphatase, subunit A, domain 1"/>
    <property type="match status" value="1"/>
</dbReference>
<gene>
    <name evidence="2" type="ORF">Helico6505_0450</name>
</gene>
<keyword evidence="1" id="KW-0479">Metal-binding</keyword>
<feature type="binding site" evidence="1">
    <location>
        <position position="63"/>
    </location>
    <ligand>
        <name>Mg(2+)</name>
        <dbReference type="ChEBI" id="CHEBI:18420"/>
        <label>1</label>
        <note>catalytic</note>
    </ligand>
</feature>
<sequence>MSVFVKNASLATQKIIHTLKNMTPDLYVYHQKGAGGDVSIGADLVSEKIYMDFLLPLAHIDSEESGRIPSPSQTQDTIILDPLDGSDNFLSHIPYYGSSLALCDEMGNVKESVVFNFCTGEGIARIHQSKKCFRFCIDEILKGDFAANLLALQQKDHFSESVLGNVKCGIFEKAYANPHFAHLLYENKIKFRSLGASALSIANAHRANFMLFLGNIRAFDSKAGIFLCEDLHHKHTADYLLISRDKHIFDMIHQLLLKEQYGLGKFF</sequence>
<reference evidence="2" key="1">
    <citation type="journal article" date="2020" name="J. ISSAAS">
        <title>Lactobacilli and other gastrointestinal microbiota of Peromyscus leucopus, reservoir host for agents of Lyme disease and other zoonoses in North America.</title>
        <authorList>
            <person name="Milovic A."/>
            <person name="Bassam K."/>
            <person name="Shao H."/>
            <person name="Chatzistamou I."/>
            <person name="Tufts D.M."/>
            <person name="Diuk-Wasser M."/>
            <person name="Barbour A.G."/>
        </authorList>
    </citation>
    <scope>NUCLEOTIDE SEQUENCE</scope>
    <source>
        <strain evidence="2">LL4</strain>
    </source>
</reference>
<dbReference type="EMBL" id="MN577568">
    <property type="protein sequence ID" value="QGT50213.1"/>
    <property type="molecule type" value="Genomic_DNA"/>
</dbReference>
<organism evidence="2">
    <name type="scientific">uncultured Helicobacter sp</name>
    <dbReference type="NCBI Taxonomy" id="175537"/>
    <lineage>
        <taxon>Bacteria</taxon>
        <taxon>Pseudomonadati</taxon>
        <taxon>Campylobacterota</taxon>
        <taxon>Epsilonproteobacteria</taxon>
        <taxon>Campylobacterales</taxon>
        <taxon>Helicobacteraceae</taxon>
        <taxon>Helicobacter</taxon>
        <taxon>environmental samples</taxon>
    </lineage>
</organism>
<feature type="binding site" evidence="1">
    <location>
        <position position="220"/>
    </location>
    <ligand>
        <name>Mg(2+)</name>
        <dbReference type="ChEBI" id="CHEBI:18420"/>
        <label>2</label>
    </ligand>
</feature>
<evidence type="ECO:0000256" key="1">
    <source>
        <dbReference type="PIRSR" id="PIRSR600760-2"/>
    </source>
</evidence>
<keyword evidence="1" id="KW-0460">Magnesium</keyword>
<feature type="binding site" evidence="1">
    <location>
        <position position="83"/>
    </location>
    <ligand>
        <name>Mg(2+)</name>
        <dbReference type="ChEBI" id="CHEBI:18420"/>
        <label>1</label>
        <note>catalytic</note>
    </ligand>
</feature>
<dbReference type="GO" id="GO:0046872">
    <property type="term" value="F:metal ion binding"/>
    <property type="evidence" value="ECO:0007669"/>
    <property type="project" value="UniProtKB-KW"/>
</dbReference>
<dbReference type="SUPFAM" id="SSF56655">
    <property type="entry name" value="Carbohydrate phosphatase"/>
    <property type="match status" value="1"/>
</dbReference>
<name>A0A650EKP8_9HELI</name>
<proteinExistence type="predicted"/>